<evidence type="ECO:0000256" key="1">
    <source>
        <dbReference type="SAM" id="MobiDB-lite"/>
    </source>
</evidence>
<dbReference type="EMBL" id="BAAAKJ010000192">
    <property type="protein sequence ID" value="GAA1397613.1"/>
    <property type="molecule type" value="Genomic_DNA"/>
</dbReference>
<reference evidence="2 3" key="1">
    <citation type="journal article" date="2019" name="Int. J. Syst. Evol. Microbiol.">
        <title>The Global Catalogue of Microorganisms (GCM) 10K type strain sequencing project: providing services to taxonomists for standard genome sequencing and annotation.</title>
        <authorList>
            <consortium name="The Broad Institute Genomics Platform"/>
            <consortium name="The Broad Institute Genome Sequencing Center for Infectious Disease"/>
            <person name="Wu L."/>
            <person name="Ma J."/>
        </authorList>
    </citation>
    <scope>NUCLEOTIDE SEQUENCE [LARGE SCALE GENOMIC DNA]</scope>
    <source>
        <strain evidence="2 3">JCM 12393</strain>
    </source>
</reference>
<name>A0ABN1Y8W8_9ACTN</name>
<protein>
    <submittedName>
        <fullName evidence="2">Uncharacterized protein</fullName>
    </submittedName>
</protein>
<dbReference type="Proteomes" id="UP001499863">
    <property type="component" value="Unassembled WGS sequence"/>
</dbReference>
<gene>
    <name evidence="2" type="ORF">GCM10009639_35230</name>
</gene>
<evidence type="ECO:0000313" key="2">
    <source>
        <dbReference type="EMBL" id="GAA1397613.1"/>
    </source>
</evidence>
<accession>A0ABN1Y8W8</accession>
<comment type="caution">
    <text evidence="2">The sequence shown here is derived from an EMBL/GenBank/DDBJ whole genome shotgun (WGS) entry which is preliminary data.</text>
</comment>
<proteinExistence type="predicted"/>
<organism evidence="2 3">
    <name type="scientific">Kitasatospora putterlickiae</name>
    <dbReference type="NCBI Taxonomy" id="221725"/>
    <lineage>
        <taxon>Bacteria</taxon>
        <taxon>Bacillati</taxon>
        <taxon>Actinomycetota</taxon>
        <taxon>Actinomycetes</taxon>
        <taxon>Kitasatosporales</taxon>
        <taxon>Streptomycetaceae</taxon>
        <taxon>Kitasatospora</taxon>
    </lineage>
</organism>
<feature type="region of interest" description="Disordered" evidence="1">
    <location>
        <begin position="29"/>
        <end position="52"/>
    </location>
</feature>
<sequence length="52" mass="5582">MDNSDLWTAPTPVDKPRTGAAALWTAARRGGKRFEKGTWPANGAPMDTDVPV</sequence>
<keyword evidence="3" id="KW-1185">Reference proteome</keyword>
<evidence type="ECO:0000313" key="3">
    <source>
        <dbReference type="Proteomes" id="UP001499863"/>
    </source>
</evidence>